<dbReference type="AlphaFoldDB" id="A0A6A5QFX8"/>
<accession>A0A6A5QFX8</accession>
<gene>
    <name evidence="2" type="ORF">BDU57DRAFT_319811</name>
</gene>
<dbReference type="EMBL" id="ML979138">
    <property type="protein sequence ID" value="KAF1913720.1"/>
    <property type="molecule type" value="Genomic_DNA"/>
</dbReference>
<name>A0A6A5QFX8_AMPQU</name>
<proteinExistence type="predicted"/>
<feature type="chain" id="PRO_5025451609" evidence="1">
    <location>
        <begin position="24"/>
        <end position="243"/>
    </location>
</feature>
<organism evidence="2 3">
    <name type="scientific">Ampelomyces quisqualis</name>
    <name type="common">Powdery mildew agent</name>
    <dbReference type="NCBI Taxonomy" id="50730"/>
    <lineage>
        <taxon>Eukaryota</taxon>
        <taxon>Fungi</taxon>
        <taxon>Dikarya</taxon>
        <taxon>Ascomycota</taxon>
        <taxon>Pezizomycotina</taxon>
        <taxon>Dothideomycetes</taxon>
        <taxon>Pleosporomycetidae</taxon>
        <taxon>Pleosporales</taxon>
        <taxon>Pleosporineae</taxon>
        <taxon>Phaeosphaeriaceae</taxon>
        <taxon>Ampelomyces</taxon>
    </lineage>
</organism>
<dbReference type="OrthoDB" id="3936754at2759"/>
<evidence type="ECO:0000313" key="2">
    <source>
        <dbReference type="EMBL" id="KAF1913720.1"/>
    </source>
</evidence>
<sequence length="243" mass="26802">MLLKTSTFSLFASTLLFSTSVTAAPTRAHCRCTVVADPAPTAFTPSTAHWTPTEYASDDICSNLGPELENFSHNKSNLYASYLARTEGPSSSSSAVSWRGHRSLKRRALVDWSRQPRLTTRPNSRIVCHAESDSFTTLWILQIIVAVAILACVAEGVHLGVRWYGSVEDESASQTLMRLPGSQLVLEFTGAGKSGFEVRDAEKQDAAQQQATPMVIVQAPNRERVCITYEEEYDDDEINRPVM</sequence>
<dbReference type="Proteomes" id="UP000800096">
    <property type="component" value="Unassembled WGS sequence"/>
</dbReference>
<protein>
    <submittedName>
        <fullName evidence="2">Uncharacterized protein</fullName>
    </submittedName>
</protein>
<evidence type="ECO:0000313" key="3">
    <source>
        <dbReference type="Proteomes" id="UP000800096"/>
    </source>
</evidence>
<evidence type="ECO:0000256" key="1">
    <source>
        <dbReference type="SAM" id="SignalP"/>
    </source>
</evidence>
<keyword evidence="1" id="KW-0732">Signal</keyword>
<keyword evidence="3" id="KW-1185">Reference proteome</keyword>
<reference evidence="2" key="1">
    <citation type="journal article" date="2020" name="Stud. Mycol.">
        <title>101 Dothideomycetes genomes: a test case for predicting lifestyles and emergence of pathogens.</title>
        <authorList>
            <person name="Haridas S."/>
            <person name="Albert R."/>
            <person name="Binder M."/>
            <person name="Bloem J."/>
            <person name="Labutti K."/>
            <person name="Salamov A."/>
            <person name="Andreopoulos B."/>
            <person name="Baker S."/>
            <person name="Barry K."/>
            <person name="Bills G."/>
            <person name="Bluhm B."/>
            <person name="Cannon C."/>
            <person name="Castanera R."/>
            <person name="Culley D."/>
            <person name="Daum C."/>
            <person name="Ezra D."/>
            <person name="Gonzalez J."/>
            <person name="Henrissat B."/>
            <person name="Kuo A."/>
            <person name="Liang C."/>
            <person name="Lipzen A."/>
            <person name="Lutzoni F."/>
            <person name="Magnuson J."/>
            <person name="Mondo S."/>
            <person name="Nolan M."/>
            <person name="Ohm R."/>
            <person name="Pangilinan J."/>
            <person name="Park H.-J."/>
            <person name="Ramirez L."/>
            <person name="Alfaro M."/>
            <person name="Sun H."/>
            <person name="Tritt A."/>
            <person name="Yoshinaga Y."/>
            <person name="Zwiers L.-H."/>
            <person name="Turgeon B."/>
            <person name="Goodwin S."/>
            <person name="Spatafora J."/>
            <person name="Crous P."/>
            <person name="Grigoriev I."/>
        </authorList>
    </citation>
    <scope>NUCLEOTIDE SEQUENCE</scope>
    <source>
        <strain evidence="2">HMLAC05119</strain>
    </source>
</reference>
<feature type="signal peptide" evidence="1">
    <location>
        <begin position="1"/>
        <end position="23"/>
    </location>
</feature>